<dbReference type="PANTHER" id="PTHR36452:SF1">
    <property type="entry name" value="DUF2461 DOMAIN-CONTAINING PROTEIN"/>
    <property type="match status" value="1"/>
</dbReference>
<dbReference type="AlphaFoldDB" id="A0A1M6DMS8"/>
<proteinExistence type="predicted"/>
<organism evidence="1 2">
    <name type="scientific">Mesonia phycicola</name>
    <dbReference type="NCBI Taxonomy" id="579105"/>
    <lineage>
        <taxon>Bacteria</taxon>
        <taxon>Pseudomonadati</taxon>
        <taxon>Bacteroidota</taxon>
        <taxon>Flavobacteriia</taxon>
        <taxon>Flavobacteriales</taxon>
        <taxon>Flavobacteriaceae</taxon>
        <taxon>Mesonia</taxon>
    </lineage>
</organism>
<gene>
    <name evidence="1" type="ORF">SAMN04488096_10477</name>
</gene>
<dbReference type="InterPro" id="IPR015996">
    <property type="entry name" value="UCP028451"/>
</dbReference>
<dbReference type="Proteomes" id="UP000184225">
    <property type="component" value="Unassembled WGS sequence"/>
</dbReference>
<dbReference type="EMBL" id="FQYY01000004">
    <property type="protein sequence ID" value="SHI74500.1"/>
    <property type="molecule type" value="Genomic_DNA"/>
</dbReference>
<dbReference type="InterPro" id="IPR012808">
    <property type="entry name" value="CHP02453"/>
</dbReference>
<dbReference type="PIRSF" id="PIRSF028451">
    <property type="entry name" value="UCP028451"/>
    <property type="match status" value="1"/>
</dbReference>
<dbReference type="NCBIfam" id="TIGR02453">
    <property type="entry name" value="TIGR02453 family protein"/>
    <property type="match status" value="1"/>
</dbReference>
<name>A0A1M6DMS8_9FLAO</name>
<keyword evidence="2" id="KW-1185">Reference proteome</keyword>
<protein>
    <submittedName>
        <fullName evidence="1">TIGR02453 family protein</fullName>
    </submittedName>
</protein>
<dbReference type="Pfam" id="PF09365">
    <property type="entry name" value="DUF2461"/>
    <property type="match status" value="1"/>
</dbReference>
<dbReference type="OrthoDB" id="9794241at2"/>
<dbReference type="PANTHER" id="PTHR36452">
    <property type="entry name" value="CHROMOSOME 12, WHOLE GENOME SHOTGUN SEQUENCE"/>
    <property type="match status" value="1"/>
</dbReference>
<evidence type="ECO:0000313" key="1">
    <source>
        <dbReference type="EMBL" id="SHI74500.1"/>
    </source>
</evidence>
<reference evidence="1 2" key="1">
    <citation type="submission" date="2016-11" db="EMBL/GenBank/DDBJ databases">
        <authorList>
            <person name="Jaros S."/>
            <person name="Januszkiewicz K."/>
            <person name="Wedrychowicz H."/>
        </authorList>
    </citation>
    <scope>NUCLEOTIDE SEQUENCE [LARGE SCALE GENOMIC DNA]</scope>
    <source>
        <strain evidence="1 2">DSM 21425</strain>
    </source>
</reference>
<sequence>MKSIPQEALPFLVQLQNNNDRDWFEEHKPKFKSIEAEMKEFYKEIEFQLNQHDQIEKTKAFRIYRDVRFSKDKTPYKTNFGASFTRKKPELRGGYYVHVQPDNKSFIAVGFWNPNKEDLYRIRKEIEMDAEEIKEILQQKELKNFWGRVDGERLKTAPKGFDKTHPDIDLLNLKQWVFTKYFTDEDVVNPNFANTVDNHFEAIKPFFNYMSSVLTTDLNGVSLID</sequence>
<dbReference type="RefSeq" id="WP_073149568.1">
    <property type="nucleotide sequence ID" value="NZ_FQYY01000004.1"/>
</dbReference>
<evidence type="ECO:0000313" key="2">
    <source>
        <dbReference type="Proteomes" id="UP000184225"/>
    </source>
</evidence>
<accession>A0A1M6DMS8</accession>